<dbReference type="AlphaFoldDB" id="A0A328TJF3"/>
<gene>
    <name evidence="1" type="ORF">ACZ87_03007</name>
</gene>
<keyword evidence="2" id="KW-1185">Reference proteome</keyword>
<feature type="non-terminal residue" evidence="1">
    <location>
        <position position="1"/>
    </location>
</feature>
<accession>A0A328TJF3</accession>
<evidence type="ECO:0000313" key="2">
    <source>
        <dbReference type="Proteomes" id="UP000244334"/>
    </source>
</evidence>
<protein>
    <submittedName>
        <fullName evidence="1">Uncharacterized protein</fullName>
    </submittedName>
</protein>
<reference evidence="1" key="1">
    <citation type="submission" date="2018-04" db="EMBL/GenBank/DDBJ databases">
        <title>Genomes of the Obligate Erwinia dacicola and Facultative Enterobacter sp. OLF Endosymbionts of the Olive Fruit fly, Bactrocera oleae.</title>
        <authorList>
            <person name="Estes A.M."/>
            <person name="Hearn D.J."/>
            <person name="Agarwal S."/>
            <person name="Pierson E.A."/>
            <person name="Dunning-Hotopp J.C."/>
        </authorList>
    </citation>
    <scope>NUCLEOTIDE SEQUENCE [LARGE SCALE GENOMIC DNA]</scope>
    <source>
        <strain evidence="1">Oroville</strain>
    </source>
</reference>
<organism evidence="1 2">
    <name type="scientific">Candidatus Erwinia dacicola</name>
    <dbReference type="NCBI Taxonomy" id="252393"/>
    <lineage>
        <taxon>Bacteria</taxon>
        <taxon>Pseudomonadati</taxon>
        <taxon>Pseudomonadota</taxon>
        <taxon>Gammaproteobacteria</taxon>
        <taxon>Enterobacterales</taxon>
        <taxon>Erwiniaceae</taxon>
        <taxon>Erwinia</taxon>
    </lineage>
</organism>
<proteinExistence type="predicted"/>
<evidence type="ECO:0000313" key="1">
    <source>
        <dbReference type="EMBL" id="RAP70190.1"/>
    </source>
</evidence>
<sequence>TVASVYHRQIFATVPNDLFRCATCALLRHARKLGIKVGIFVNETMAVAAADRLIHHG</sequence>
<dbReference type="Proteomes" id="UP000244334">
    <property type="component" value="Unassembled WGS sequence"/>
</dbReference>
<dbReference type="EMBL" id="LJAM02000429">
    <property type="protein sequence ID" value="RAP70190.1"/>
    <property type="molecule type" value="Genomic_DNA"/>
</dbReference>
<name>A0A328TJF3_9GAMM</name>
<comment type="caution">
    <text evidence="1">The sequence shown here is derived from an EMBL/GenBank/DDBJ whole genome shotgun (WGS) entry which is preliminary data.</text>
</comment>